<keyword evidence="1" id="KW-0732">Signal</keyword>
<dbReference type="SUPFAM" id="SSF69917">
    <property type="entry name" value="OMPT-like"/>
    <property type="match status" value="1"/>
</dbReference>
<protein>
    <recommendedName>
        <fullName evidence="4">Outer membrane protein beta-barrel domain-containing protein</fullName>
    </recommendedName>
</protein>
<dbReference type="GO" id="GO:0004190">
    <property type="term" value="F:aspartic-type endopeptidase activity"/>
    <property type="evidence" value="ECO:0007669"/>
    <property type="project" value="InterPro"/>
</dbReference>
<sequence length="307" mass="33052">MSRTHTVATVSSAVLMIAAPALAADYSMYPELRPAYPNQWTLPDDDPLRFEVGLRYWYSKGEQTVKLDGEDLSAKDTSHILEGHFRIDDFSTSSYLKGMAGYAIATDGEYTSSEVPGAIDFEGGHIGYAGADFGYLPFGNDRVRVGAFAGYQYNREAPDIARVNLWDVDGLDIHSLRLGLAAKAEFNEMFDITAEVAGVPYAYINGSTPEYVIDPTDIGGGVIANRAVGRIDGAAYGASAELMAGVHPTPNLTIRAGARAWFLKGPATAEVNAYNSVDPDTIGVWGVVLDEIAYSRLGGLLEITGRF</sequence>
<dbReference type="InterPro" id="IPR020080">
    <property type="entry name" value="OM_adhesin/peptidase_omptin"/>
</dbReference>
<organism evidence="2 3">
    <name type="scientific">Devosia geojensis</name>
    <dbReference type="NCBI Taxonomy" id="443610"/>
    <lineage>
        <taxon>Bacteria</taxon>
        <taxon>Pseudomonadati</taxon>
        <taxon>Pseudomonadota</taxon>
        <taxon>Alphaproteobacteria</taxon>
        <taxon>Hyphomicrobiales</taxon>
        <taxon>Devosiaceae</taxon>
        <taxon>Devosia</taxon>
    </lineage>
</organism>
<proteinExistence type="predicted"/>
<accession>A0A0F5FTC5</accession>
<dbReference type="STRING" id="443610.VE25_08580"/>
<feature type="signal peptide" evidence="1">
    <location>
        <begin position="1"/>
        <end position="23"/>
    </location>
</feature>
<feature type="chain" id="PRO_5002487093" description="Outer membrane protein beta-barrel domain-containing protein" evidence="1">
    <location>
        <begin position="24"/>
        <end position="307"/>
    </location>
</feature>
<evidence type="ECO:0000256" key="1">
    <source>
        <dbReference type="SAM" id="SignalP"/>
    </source>
</evidence>
<dbReference type="Proteomes" id="UP000033632">
    <property type="component" value="Unassembled WGS sequence"/>
</dbReference>
<dbReference type="PATRIC" id="fig|443610.3.peg.4293"/>
<reference evidence="2 3" key="1">
    <citation type="submission" date="2015-03" db="EMBL/GenBank/DDBJ databases">
        <authorList>
            <person name="Hassan Y.I."/>
            <person name="Lepp D."/>
            <person name="Li X.-Z."/>
            <person name="Zhou T."/>
        </authorList>
    </citation>
    <scope>NUCLEOTIDE SEQUENCE [LARGE SCALE GENOMIC DNA]</scope>
    <source>
        <strain evidence="2 3">BD-c194</strain>
    </source>
</reference>
<gene>
    <name evidence="2" type="ORF">VE25_08580</name>
</gene>
<evidence type="ECO:0008006" key="4">
    <source>
        <dbReference type="Google" id="ProtNLM"/>
    </source>
</evidence>
<comment type="caution">
    <text evidence="2">The sequence shown here is derived from an EMBL/GenBank/DDBJ whole genome shotgun (WGS) entry which is preliminary data.</text>
</comment>
<dbReference type="EMBL" id="JZEX01000088">
    <property type="protein sequence ID" value="KKB12109.1"/>
    <property type="molecule type" value="Genomic_DNA"/>
</dbReference>
<dbReference type="RefSeq" id="WP_046108200.1">
    <property type="nucleotide sequence ID" value="NZ_JZEX01000088.1"/>
</dbReference>
<evidence type="ECO:0000313" key="2">
    <source>
        <dbReference type="EMBL" id="KKB12109.1"/>
    </source>
</evidence>
<dbReference type="OrthoDB" id="7591823at2"/>
<keyword evidence="3" id="KW-1185">Reference proteome</keyword>
<evidence type="ECO:0000313" key="3">
    <source>
        <dbReference type="Proteomes" id="UP000033632"/>
    </source>
</evidence>
<name>A0A0F5FTC5_9HYPH</name>
<dbReference type="AlphaFoldDB" id="A0A0F5FTC5"/>